<reference evidence="3 4" key="1">
    <citation type="submission" date="2024-09" db="EMBL/GenBank/DDBJ databases">
        <authorList>
            <person name="Sun Q."/>
            <person name="Mori K."/>
        </authorList>
    </citation>
    <scope>NUCLEOTIDE SEQUENCE [LARGE SCALE GENOMIC DNA]</scope>
    <source>
        <strain evidence="3 4">TBRC 2205</strain>
    </source>
</reference>
<organism evidence="3 4">
    <name type="scientific">Plantactinospora siamensis</name>
    <dbReference type="NCBI Taxonomy" id="555372"/>
    <lineage>
        <taxon>Bacteria</taxon>
        <taxon>Bacillati</taxon>
        <taxon>Actinomycetota</taxon>
        <taxon>Actinomycetes</taxon>
        <taxon>Micromonosporales</taxon>
        <taxon>Micromonosporaceae</taxon>
        <taxon>Plantactinospora</taxon>
    </lineage>
</organism>
<dbReference type="RefSeq" id="WP_377336347.1">
    <property type="nucleotide sequence ID" value="NZ_JBHLUE010000004.1"/>
</dbReference>
<keyword evidence="2" id="KW-0808">Transferase</keyword>
<protein>
    <submittedName>
        <fullName evidence="3">Methyltransferase</fullName>
    </submittedName>
</protein>
<dbReference type="GO" id="GO:0008168">
    <property type="term" value="F:methyltransferase activity"/>
    <property type="evidence" value="ECO:0007669"/>
    <property type="project" value="UniProtKB-KW"/>
</dbReference>
<keyword evidence="4" id="KW-1185">Reference proteome</keyword>
<evidence type="ECO:0000313" key="3">
    <source>
        <dbReference type="EMBL" id="MFC0563608.1"/>
    </source>
</evidence>
<dbReference type="Gene3D" id="3.40.50.150">
    <property type="entry name" value="Vaccinia Virus protein VP39"/>
    <property type="match status" value="1"/>
</dbReference>
<dbReference type="PANTHER" id="PTHR43648">
    <property type="entry name" value="ELECTRON TRANSFER FLAVOPROTEIN BETA SUBUNIT LYSINE METHYLTRANSFERASE"/>
    <property type="match status" value="1"/>
</dbReference>
<evidence type="ECO:0000256" key="2">
    <source>
        <dbReference type="ARBA" id="ARBA00022679"/>
    </source>
</evidence>
<proteinExistence type="predicted"/>
<keyword evidence="1 3" id="KW-0489">Methyltransferase</keyword>
<comment type="caution">
    <text evidence="3">The sequence shown here is derived from an EMBL/GenBank/DDBJ whole genome shotgun (WGS) entry which is preliminary data.</text>
</comment>
<evidence type="ECO:0000313" key="4">
    <source>
        <dbReference type="Proteomes" id="UP001589894"/>
    </source>
</evidence>
<gene>
    <name evidence="3" type="ORF">ACFFHU_05435</name>
</gene>
<dbReference type="GO" id="GO:0032259">
    <property type="term" value="P:methylation"/>
    <property type="evidence" value="ECO:0007669"/>
    <property type="project" value="UniProtKB-KW"/>
</dbReference>
<dbReference type="Proteomes" id="UP001589894">
    <property type="component" value="Unassembled WGS sequence"/>
</dbReference>
<dbReference type="EMBL" id="JBHLUE010000004">
    <property type="protein sequence ID" value="MFC0563608.1"/>
    <property type="molecule type" value="Genomic_DNA"/>
</dbReference>
<dbReference type="PANTHER" id="PTHR43648:SF1">
    <property type="entry name" value="ELECTRON TRANSFER FLAVOPROTEIN BETA SUBUNIT LYSINE METHYLTRANSFERASE"/>
    <property type="match status" value="1"/>
</dbReference>
<evidence type="ECO:0000256" key="1">
    <source>
        <dbReference type="ARBA" id="ARBA00022603"/>
    </source>
</evidence>
<accession>A0ABV6NS65</accession>
<sequence length="222" mass="23609">MSDPATAFVRRHARLAPVAFIPELRLHQADEPIGLWELTEGEFRSEQPPPFWAFAWAGGQALARYVLDHPDTVAGRRVLDLASGSGLVAIAAARAGAAGVRAVEVDARAVAAVGLNAGANGVRVDAELADLLAGDAGDAEVVLAGDVFYSAAMAERVLRFLLRAAYDGASVLVGDPDRAFLPRDRFDRVAAYEVPVPPALESVRVKPTTVWRLRPPRTRPGG</sequence>
<name>A0ABV6NS65_9ACTN</name>
<dbReference type="InterPro" id="IPR029063">
    <property type="entry name" value="SAM-dependent_MTases_sf"/>
</dbReference>
<dbReference type="SUPFAM" id="SSF53335">
    <property type="entry name" value="S-adenosyl-L-methionine-dependent methyltransferases"/>
    <property type="match status" value="1"/>
</dbReference>
<dbReference type="Pfam" id="PF06325">
    <property type="entry name" value="PrmA"/>
    <property type="match status" value="1"/>
</dbReference>
<dbReference type="InterPro" id="IPR050078">
    <property type="entry name" value="Ribosomal_L11_MeTrfase_PrmA"/>
</dbReference>